<dbReference type="PROSITE" id="PS50191">
    <property type="entry name" value="CRAL_TRIO"/>
    <property type="match status" value="1"/>
</dbReference>
<dbReference type="InterPro" id="IPR036865">
    <property type="entry name" value="CRAL-TRIO_dom_sf"/>
</dbReference>
<gene>
    <name evidence="2" type="ORF">HK103_002238</name>
</gene>
<dbReference type="PANTHER" id="PTHR46590:SF4">
    <property type="entry name" value="CRAL-TRIO DOMAIN-CONTAINING PROTEIN"/>
    <property type="match status" value="1"/>
</dbReference>
<keyword evidence="3" id="KW-1185">Reference proteome</keyword>
<accession>A0AAD5Y2M3</accession>
<dbReference type="AlphaFoldDB" id="A0AAD5Y2M3"/>
<dbReference type="SMART" id="SM00516">
    <property type="entry name" value="SEC14"/>
    <property type="match status" value="1"/>
</dbReference>
<reference evidence="2" key="1">
    <citation type="submission" date="2020-05" db="EMBL/GenBank/DDBJ databases">
        <title>Phylogenomic resolution of chytrid fungi.</title>
        <authorList>
            <person name="Stajich J.E."/>
            <person name="Amses K."/>
            <person name="Simmons R."/>
            <person name="Seto K."/>
            <person name="Myers J."/>
            <person name="Bonds A."/>
            <person name="Quandt C.A."/>
            <person name="Barry K."/>
            <person name="Liu P."/>
            <person name="Grigoriev I."/>
            <person name="Longcore J.E."/>
            <person name="James T.Y."/>
        </authorList>
    </citation>
    <scope>NUCLEOTIDE SEQUENCE</scope>
    <source>
        <strain evidence="2">PLAUS21</strain>
    </source>
</reference>
<name>A0AAD5Y2M3_9FUNG</name>
<dbReference type="InterPro" id="IPR001251">
    <property type="entry name" value="CRAL-TRIO_dom"/>
</dbReference>
<comment type="caution">
    <text evidence="2">The sequence shown here is derived from an EMBL/GenBank/DDBJ whole genome shotgun (WGS) entry which is preliminary data.</text>
</comment>
<dbReference type="InterPro" id="IPR052432">
    <property type="entry name" value="PITP/CRAL-TRIO"/>
</dbReference>
<dbReference type="Proteomes" id="UP001210925">
    <property type="component" value="Unassembled WGS sequence"/>
</dbReference>
<dbReference type="PANTHER" id="PTHR46590">
    <property type="entry name" value="PHOSPHATIDYLINOSITOL TRANSFER PROTEIN CSR1-RELATED"/>
    <property type="match status" value="1"/>
</dbReference>
<dbReference type="SUPFAM" id="SSF52087">
    <property type="entry name" value="CRAL/TRIO domain"/>
    <property type="match status" value="1"/>
</dbReference>
<dbReference type="Gene3D" id="3.40.525.10">
    <property type="entry name" value="CRAL-TRIO lipid binding domain"/>
    <property type="match status" value="1"/>
</dbReference>
<protein>
    <recommendedName>
        <fullName evidence="1">CRAL-TRIO domain-containing protein</fullName>
    </recommendedName>
</protein>
<evidence type="ECO:0000313" key="2">
    <source>
        <dbReference type="EMBL" id="KAJ3251594.1"/>
    </source>
</evidence>
<organism evidence="2 3">
    <name type="scientific">Boothiomyces macroporosus</name>
    <dbReference type="NCBI Taxonomy" id="261099"/>
    <lineage>
        <taxon>Eukaryota</taxon>
        <taxon>Fungi</taxon>
        <taxon>Fungi incertae sedis</taxon>
        <taxon>Chytridiomycota</taxon>
        <taxon>Chytridiomycota incertae sedis</taxon>
        <taxon>Chytridiomycetes</taxon>
        <taxon>Rhizophydiales</taxon>
        <taxon>Terramycetaceae</taxon>
        <taxon>Boothiomyces</taxon>
    </lineage>
</organism>
<dbReference type="Pfam" id="PF00650">
    <property type="entry name" value="CRAL_TRIO"/>
    <property type="match status" value="1"/>
</dbReference>
<dbReference type="CDD" id="cd00170">
    <property type="entry name" value="SEC14"/>
    <property type="match status" value="1"/>
</dbReference>
<proteinExistence type="predicted"/>
<dbReference type="EMBL" id="JADGKB010000176">
    <property type="protein sequence ID" value="KAJ3251594.1"/>
    <property type="molecule type" value="Genomic_DNA"/>
</dbReference>
<evidence type="ECO:0000259" key="1">
    <source>
        <dbReference type="PROSITE" id="PS50191"/>
    </source>
</evidence>
<feature type="domain" description="CRAL-TRIO" evidence="1">
    <location>
        <begin position="80"/>
        <end position="239"/>
    </location>
</feature>
<evidence type="ECO:0000313" key="3">
    <source>
        <dbReference type="Proteomes" id="UP001210925"/>
    </source>
</evidence>
<sequence length="363" mass="41790">MSTEIENLQTYLLDTLLEHQRYLDLTSEHLDDFAELITDQSLLKRFIKKYKDIPTVQDKLIEHFDWRINHNIAGMNYSTVGNIVLQYMTDGIFRFHKFDLKGRPVCYILPKFFKKENGIEGLKSTVIYALEILRRWTCGNDNFQVLIVMDLEDFGLIQMDYESVPLIYEIFRNHYPQLVGQAIVLNYGWIHAGIWNFIRPILSAEARDKLVFVGAEKLIDYIPIENIPTYYGGLDSSYPVKPEVCPIIQAYGGLVKGQKTAEQKYIRDALRRNLHQIPNSPYINSPYMLDGDLYYDAVTKPIHAKSAADLQSLLHTQAKFTGGGFGRTLSSTSLSTLTKLALQNRIMMYLLVTMIQRNGKRGI</sequence>